<sequence>MRRIDDRWTERTLEWIPRDVKRPRGRPPTGQGDVFATRMDQLRAQLIHRCSGSRTSSTSPTKLENILYDNGRKERKRVEEMLGSARLVKTGHPSSQVSK</sequence>
<accession>A0ABR1CDL9</accession>
<dbReference type="EMBL" id="JAVFWL010000002">
    <property type="protein sequence ID" value="KAK6736543.1"/>
    <property type="molecule type" value="Genomic_DNA"/>
</dbReference>
<proteinExistence type="predicted"/>
<organism evidence="1 2">
    <name type="scientific">Necator americanus</name>
    <name type="common">Human hookworm</name>
    <dbReference type="NCBI Taxonomy" id="51031"/>
    <lineage>
        <taxon>Eukaryota</taxon>
        <taxon>Metazoa</taxon>
        <taxon>Ecdysozoa</taxon>
        <taxon>Nematoda</taxon>
        <taxon>Chromadorea</taxon>
        <taxon>Rhabditida</taxon>
        <taxon>Rhabditina</taxon>
        <taxon>Rhabditomorpha</taxon>
        <taxon>Strongyloidea</taxon>
        <taxon>Ancylostomatidae</taxon>
        <taxon>Bunostominae</taxon>
        <taxon>Necator</taxon>
    </lineage>
</organism>
<evidence type="ECO:0000313" key="1">
    <source>
        <dbReference type="EMBL" id="KAK6736543.1"/>
    </source>
</evidence>
<keyword evidence="2" id="KW-1185">Reference proteome</keyword>
<protein>
    <submittedName>
        <fullName evidence="1">Uncharacterized protein</fullName>
    </submittedName>
</protein>
<evidence type="ECO:0000313" key="2">
    <source>
        <dbReference type="Proteomes" id="UP001303046"/>
    </source>
</evidence>
<reference evidence="1 2" key="1">
    <citation type="submission" date="2023-08" db="EMBL/GenBank/DDBJ databases">
        <title>A Necator americanus chromosomal reference genome.</title>
        <authorList>
            <person name="Ilik V."/>
            <person name="Petrzelkova K.J."/>
            <person name="Pardy F."/>
            <person name="Fuh T."/>
            <person name="Niatou-Singa F.S."/>
            <person name="Gouil Q."/>
            <person name="Baker L."/>
            <person name="Ritchie M.E."/>
            <person name="Jex A.R."/>
            <person name="Gazzola D."/>
            <person name="Li H."/>
            <person name="Toshio Fujiwara R."/>
            <person name="Zhan B."/>
            <person name="Aroian R.V."/>
            <person name="Pafco B."/>
            <person name="Schwarz E.M."/>
        </authorList>
    </citation>
    <scope>NUCLEOTIDE SEQUENCE [LARGE SCALE GENOMIC DNA]</scope>
    <source>
        <strain evidence="1 2">Aroian</strain>
        <tissue evidence="1">Whole animal</tissue>
    </source>
</reference>
<dbReference type="Proteomes" id="UP001303046">
    <property type="component" value="Unassembled WGS sequence"/>
</dbReference>
<comment type="caution">
    <text evidence="1">The sequence shown here is derived from an EMBL/GenBank/DDBJ whole genome shotgun (WGS) entry which is preliminary data.</text>
</comment>
<name>A0ABR1CDL9_NECAM</name>
<gene>
    <name evidence="1" type="primary">Necator_chrII.g7100</name>
    <name evidence="1" type="ORF">RB195_019307</name>
</gene>